<evidence type="ECO:0000259" key="1">
    <source>
        <dbReference type="PROSITE" id="PS50930"/>
    </source>
</evidence>
<dbReference type="Pfam" id="PF04397">
    <property type="entry name" value="LytTR"/>
    <property type="match status" value="1"/>
</dbReference>
<accession>A0ABT7E703</accession>
<feature type="domain" description="HTH LytTR-type" evidence="1">
    <location>
        <begin position="150"/>
        <end position="234"/>
    </location>
</feature>
<proteinExistence type="predicted"/>
<dbReference type="SMART" id="SM00850">
    <property type="entry name" value="LytTR"/>
    <property type="match status" value="1"/>
</dbReference>
<dbReference type="EMBL" id="JASKYM010000001">
    <property type="protein sequence ID" value="MDK2562711.1"/>
    <property type="molecule type" value="Genomic_DNA"/>
</dbReference>
<organism evidence="2 3">
    <name type="scientific">Romboutsia sedimentorum</name>
    <dbReference type="NCBI Taxonomy" id="1368474"/>
    <lineage>
        <taxon>Bacteria</taxon>
        <taxon>Bacillati</taxon>
        <taxon>Bacillota</taxon>
        <taxon>Clostridia</taxon>
        <taxon>Peptostreptococcales</taxon>
        <taxon>Peptostreptococcaceae</taxon>
        <taxon>Romboutsia</taxon>
    </lineage>
</organism>
<dbReference type="PROSITE" id="PS50930">
    <property type="entry name" value="HTH_LYTTR"/>
    <property type="match status" value="1"/>
</dbReference>
<dbReference type="GO" id="GO:0003677">
    <property type="term" value="F:DNA binding"/>
    <property type="evidence" value="ECO:0007669"/>
    <property type="project" value="UniProtKB-KW"/>
</dbReference>
<keyword evidence="2" id="KW-0238">DNA-binding</keyword>
<dbReference type="RefSeq" id="WP_284131675.1">
    <property type="nucleotide sequence ID" value="NZ_JASKYM010000001.1"/>
</dbReference>
<dbReference type="Proteomes" id="UP001301012">
    <property type="component" value="Unassembled WGS sequence"/>
</dbReference>
<comment type="caution">
    <text evidence="2">The sequence shown here is derived from an EMBL/GenBank/DDBJ whole genome shotgun (WGS) entry which is preliminary data.</text>
</comment>
<sequence length="239" mass="27546">MLNLTICCDTPNQVNTLDGYLMKFSSSHDFNYKLSKFKSFNDLTNKPPLNIDILLLSINLNSKQDTFNIYKKLKSLYDDIQIIFIPELVDFVLNGFYLKDFRCILKPLKYSAFEDELLDCLDYLMTTDNHIEKTQFNNNTLHVLNGLSSASILFIESIGKNCIAYTSNIFVEIPNSIDILEKSLCSSTFFRCHHNYLINIKKISKLNTDSVIINSKAIPVDKKKFNLLKTKLLVMLKII</sequence>
<keyword evidence="3" id="KW-1185">Reference proteome</keyword>
<dbReference type="Gene3D" id="2.40.50.1020">
    <property type="entry name" value="LytTr DNA-binding domain"/>
    <property type="match status" value="1"/>
</dbReference>
<gene>
    <name evidence="2" type="ORF">QOZ84_04045</name>
</gene>
<reference evidence="2 3" key="1">
    <citation type="submission" date="2023-05" db="EMBL/GenBank/DDBJ databases">
        <title>Rombocin, a short stable natural nisin variant, displays selective antimicrobial activity against Listeria monocytogenes and employs dual mode of action to kill target bacterial strains.</title>
        <authorList>
            <person name="Wambui J."/>
            <person name="Stephan R."/>
            <person name="Kuipers O.P."/>
        </authorList>
    </citation>
    <scope>NUCLEOTIDE SEQUENCE [LARGE SCALE GENOMIC DNA]</scope>
    <source>
        <strain evidence="2 3">RC002</strain>
    </source>
</reference>
<protein>
    <submittedName>
        <fullName evidence="2">LytTR family transcriptional regulator DNA-binding domain-containing protein</fullName>
    </submittedName>
</protein>
<dbReference type="InterPro" id="IPR007492">
    <property type="entry name" value="LytTR_DNA-bd_dom"/>
</dbReference>
<evidence type="ECO:0000313" key="3">
    <source>
        <dbReference type="Proteomes" id="UP001301012"/>
    </source>
</evidence>
<evidence type="ECO:0000313" key="2">
    <source>
        <dbReference type="EMBL" id="MDK2562711.1"/>
    </source>
</evidence>
<name>A0ABT7E703_9FIRM</name>
<dbReference type="Gene3D" id="3.40.50.2300">
    <property type="match status" value="1"/>
</dbReference>